<organism evidence="3 4">
    <name type="scientific">Thalassorhabdus alkalitolerans</name>
    <dbReference type="NCBI Taxonomy" id="2282697"/>
    <lineage>
        <taxon>Bacteria</taxon>
        <taxon>Bacillati</taxon>
        <taxon>Bacillota</taxon>
        <taxon>Bacilli</taxon>
        <taxon>Bacillales</taxon>
        <taxon>Bacillaceae</taxon>
        <taxon>Thalassorhabdus</taxon>
    </lineage>
</organism>
<evidence type="ECO:0000313" key="4">
    <source>
        <dbReference type="Proteomes" id="UP001596142"/>
    </source>
</evidence>
<dbReference type="Pfam" id="PF12438">
    <property type="entry name" value="DUF3679"/>
    <property type="match status" value="1"/>
</dbReference>
<accession>A0ABW0YLW6</accession>
<dbReference type="Proteomes" id="UP001596142">
    <property type="component" value="Unassembled WGS sequence"/>
</dbReference>
<keyword evidence="1" id="KW-0175">Coiled coil</keyword>
<gene>
    <name evidence="3" type="ORF">ACFPU1_11695</name>
</gene>
<keyword evidence="2" id="KW-1133">Transmembrane helix</keyword>
<reference evidence="4" key="1">
    <citation type="journal article" date="2019" name="Int. J. Syst. Evol. Microbiol.">
        <title>The Global Catalogue of Microorganisms (GCM) 10K type strain sequencing project: providing services to taxonomists for standard genome sequencing and annotation.</title>
        <authorList>
            <consortium name="The Broad Institute Genomics Platform"/>
            <consortium name="The Broad Institute Genome Sequencing Center for Infectious Disease"/>
            <person name="Wu L."/>
            <person name="Ma J."/>
        </authorList>
    </citation>
    <scope>NUCLEOTIDE SEQUENCE [LARGE SCALE GENOMIC DNA]</scope>
    <source>
        <strain evidence="4">CECT 7184</strain>
    </source>
</reference>
<evidence type="ECO:0000313" key="3">
    <source>
        <dbReference type="EMBL" id="MFC5713448.1"/>
    </source>
</evidence>
<keyword evidence="2" id="KW-0812">Transmembrane</keyword>
<dbReference type="InterPro" id="IPR020534">
    <property type="entry name" value="Uncharacterised_YqxA"/>
</dbReference>
<evidence type="ECO:0000256" key="1">
    <source>
        <dbReference type="SAM" id="Coils"/>
    </source>
</evidence>
<sequence length="98" mass="11271">MINLKIIAGLLIITLLFISGMLVGHYHAHEQFKEIAEYERELVVIEQAKKEREKKEEKKSIERQAITDDLTQKQEEVAERGSVNFFSKLGKTLNVTGQ</sequence>
<dbReference type="RefSeq" id="WP_157049738.1">
    <property type="nucleotide sequence ID" value="NZ_JBHSPG010000009.1"/>
</dbReference>
<feature type="coiled-coil region" evidence="1">
    <location>
        <begin position="28"/>
        <end position="65"/>
    </location>
</feature>
<comment type="caution">
    <text evidence="3">The sequence shown here is derived from an EMBL/GenBank/DDBJ whole genome shotgun (WGS) entry which is preliminary data.</text>
</comment>
<evidence type="ECO:0000256" key="2">
    <source>
        <dbReference type="SAM" id="Phobius"/>
    </source>
</evidence>
<keyword evidence="2" id="KW-0472">Membrane</keyword>
<feature type="transmembrane region" description="Helical" evidence="2">
    <location>
        <begin position="6"/>
        <end position="24"/>
    </location>
</feature>
<proteinExistence type="predicted"/>
<protein>
    <submittedName>
        <fullName evidence="3">Uncharacterized protein</fullName>
    </submittedName>
</protein>
<dbReference type="EMBL" id="JBHSOZ010000005">
    <property type="protein sequence ID" value="MFC5713448.1"/>
    <property type="molecule type" value="Genomic_DNA"/>
</dbReference>
<name>A0ABW0YLW6_9BACI</name>
<keyword evidence="4" id="KW-1185">Reference proteome</keyword>